<protein>
    <submittedName>
        <fullName evidence="4">Uncharacterized protein</fullName>
    </submittedName>
</protein>
<name>A0ABX1I6R9_9GAMM</name>
<gene>
    <name evidence="4" type="ORF">HF203_04310</name>
</gene>
<feature type="coiled-coil region" evidence="1">
    <location>
        <begin position="72"/>
        <end position="102"/>
    </location>
</feature>
<feature type="compositionally biased region" description="Low complexity" evidence="2">
    <location>
        <begin position="38"/>
        <end position="50"/>
    </location>
</feature>
<sequence length="104" mass="11118">MSAAMHASFIRRALGGVLLGLMVTAPALGEETSPATTPMPMSGQGQMMPGGMPPGMGPGGPAGMPPMMRSRMAMQQAHMERMERHMANIERLLEELVELQRQGD</sequence>
<proteinExistence type="predicted"/>
<evidence type="ECO:0000313" key="4">
    <source>
        <dbReference type="EMBL" id="NKN32441.1"/>
    </source>
</evidence>
<evidence type="ECO:0000256" key="1">
    <source>
        <dbReference type="SAM" id="Coils"/>
    </source>
</evidence>
<feature type="signal peptide" evidence="3">
    <location>
        <begin position="1"/>
        <end position="29"/>
    </location>
</feature>
<dbReference type="Proteomes" id="UP000740754">
    <property type="component" value="Unassembled WGS sequence"/>
</dbReference>
<reference evidence="4 5" key="1">
    <citation type="submission" date="2020-04" db="EMBL/GenBank/DDBJ databases">
        <title>Draft Whole-Genome sequence of Marichromatium bheemlicum DSM 18632, type strain.</title>
        <authorList>
            <person name="Kyndt J.A."/>
            <person name="Meyer T.E."/>
        </authorList>
    </citation>
    <scope>NUCLEOTIDE SEQUENCE [LARGE SCALE GENOMIC DNA]</scope>
    <source>
        <strain evidence="4 5">DSM 18632</strain>
    </source>
</reference>
<organism evidence="4 5">
    <name type="scientific">Marichromatium bheemlicum</name>
    <dbReference type="NCBI Taxonomy" id="365339"/>
    <lineage>
        <taxon>Bacteria</taxon>
        <taxon>Pseudomonadati</taxon>
        <taxon>Pseudomonadota</taxon>
        <taxon>Gammaproteobacteria</taxon>
        <taxon>Chromatiales</taxon>
        <taxon>Chromatiaceae</taxon>
        <taxon>Marichromatium</taxon>
    </lineage>
</organism>
<evidence type="ECO:0000256" key="3">
    <source>
        <dbReference type="SAM" id="SignalP"/>
    </source>
</evidence>
<comment type="caution">
    <text evidence="4">The sequence shown here is derived from an EMBL/GenBank/DDBJ whole genome shotgun (WGS) entry which is preliminary data.</text>
</comment>
<keyword evidence="5" id="KW-1185">Reference proteome</keyword>
<keyword evidence="1" id="KW-0175">Coiled coil</keyword>
<dbReference type="RefSeq" id="WP_168666913.1">
    <property type="nucleotide sequence ID" value="NZ_JAAXKX010000003.1"/>
</dbReference>
<dbReference type="EMBL" id="JAAXKX010000003">
    <property type="protein sequence ID" value="NKN32441.1"/>
    <property type="molecule type" value="Genomic_DNA"/>
</dbReference>
<evidence type="ECO:0000256" key="2">
    <source>
        <dbReference type="SAM" id="MobiDB-lite"/>
    </source>
</evidence>
<accession>A0ABX1I6R9</accession>
<keyword evidence="3" id="KW-0732">Signal</keyword>
<feature type="region of interest" description="Disordered" evidence="2">
    <location>
        <begin position="29"/>
        <end position="67"/>
    </location>
</feature>
<feature type="chain" id="PRO_5046600325" evidence="3">
    <location>
        <begin position="30"/>
        <end position="104"/>
    </location>
</feature>
<evidence type="ECO:0000313" key="5">
    <source>
        <dbReference type="Proteomes" id="UP000740754"/>
    </source>
</evidence>